<dbReference type="Gene3D" id="1.25.40.10">
    <property type="entry name" value="Tetratricopeptide repeat domain"/>
    <property type="match status" value="2"/>
</dbReference>
<reference evidence="3 4" key="1">
    <citation type="journal article" date="2021" name="BMC Genomics">
        <title>Datura genome reveals duplications of psychoactive alkaloid biosynthetic genes and high mutation rate following tissue culture.</title>
        <authorList>
            <person name="Rajewski A."/>
            <person name="Carter-House D."/>
            <person name="Stajich J."/>
            <person name="Litt A."/>
        </authorList>
    </citation>
    <scope>NUCLEOTIDE SEQUENCE [LARGE SCALE GENOMIC DNA]</scope>
    <source>
        <strain evidence="3">AR-01</strain>
    </source>
</reference>
<dbReference type="EMBL" id="JACEIK010001293">
    <property type="protein sequence ID" value="MCD7468048.1"/>
    <property type="molecule type" value="Genomic_DNA"/>
</dbReference>
<comment type="caution">
    <text evidence="3">The sequence shown here is derived from an EMBL/GenBank/DDBJ whole genome shotgun (WGS) entry which is preliminary data.</text>
</comment>
<keyword evidence="1" id="KW-0677">Repeat</keyword>
<evidence type="ECO:0000313" key="3">
    <source>
        <dbReference type="EMBL" id="MCD7468048.1"/>
    </source>
</evidence>
<dbReference type="PROSITE" id="PS51375">
    <property type="entry name" value="PPR"/>
    <property type="match status" value="2"/>
</dbReference>
<organism evidence="3 4">
    <name type="scientific">Datura stramonium</name>
    <name type="common">Jimsonweed</name>
    <name type="synonym">Common thornapple</name>
    <dbReference type="NCBI Taxonomy" id="4076"/>
    <lineage>
        <taxon>Eukaryota</taxon>
        <taxon>Viridiplantae</taxon>
        <taxon>Streptophyta</taxon>
        <taxon>Embryophyta</taxon>
        <taxon>Tracheophyta</taxon>
        <taxon>Spermatophyta</taxon>
        <taxon>Magnoliopsida</taxon>
        <taxon>eudicotyledons</taxon>
        <taxon>Gunneridae</taxon>
        <taxon>Pentapetalae</taxon>
        <taxon>asterids</taxon>
        <taxon>lamiids</taxon>
        <taxon>Solanales</taxon>
        <taxon>Solanaceae</taxon>
        <taxon>Solanoideae</taxon>
        <taxon>Datureae</taxon>
        <taxon>Datura</taxon>
    </lineage>
</organism>
<accession>A0ABS8TAU0</accession>
<dbReference type="InterPro" id="IPR046960">
    <property type="entry name" value="PPR_At4g14850-like_plant"/>
</dbReference>
<dbReference type="NCBIfam" id="TIGR00756">
    <property type="entry name" value="PPR"/>
    <property type="match status" value="3"/>
</dbReference>
<evidence type="ECO:0000256" key="2">
    <source>
        <dbReference type="PROSITE-ProRule" id="PRU00708"/>
    </source>
</evidence>
<feature type="repeat" description="PPR" evidence="2">
    <location>
        <begin position="118"/>
        <end position="152"/>
    </location>
</feature>
<evidence type="ECO:0000256" key="1">
    <source>
        <dbReference type="ARBA" id="ARBA00022737"/>
    </source>
</evidence>
<proteinExistence type="predicted"/>
<dbReference type="Pfam" id="PF13041">
    <property type="entry name" value="PPR_2"/>
    <property type="match status" value="2"/>
</dbReference>
<protein>
    <recommendedName>
        <fullName evidence="5">Pentatricopeptide repeat-containing protein</fullName>
    </recommendedName>
</protein>
<dbReference type="Proteomes" id="UP000823775">
    <property type="component" value="Unassembled WGS sequence"/>
</dbReference>
<gene>
    <name evidence="3" type="ORF">HAX54_005835</name>
</gene>
<dbReference type="InterPro" id="IPR011990">
    <property type="entry name" value="TPR-like_helical_dom_sf"/>
</dbReference>
<sequence>MNAYGFHRPISHWLQVLSACGGLKELECGRVSHGSAVKYGSQELYLRVCVRGGGSNFGWNGETDSDLPNKQGKQVHGFTIKLGFEGDLHLCNSLLDMYAKNGDMESAEVLFGSLSETSTVSWNVMISGFGQNHDKERAMQYMERMRALDVEPDEVTYINMLAACVKSGILKWPADIFEIAWLAPSLISWNAILSGYSQNEEHLEALKLFREMQFQNQRPDRTTLAIILSLCSEMGFLECGVQSLWAGRPGASDIQLNAATIWASHLLIITLA</sequence>
<keyword evidence="4" id="KW-1185">Reference proteome</keyword>
<name>A0ABS8TAU0_DATST</name>
<feature type="repeat" description="PPR" evidence="2">
    <location>
        <begin position="185"/>
        <end position="219"/>
    </location>
</feature>
<dbReference type="InterPro" id="IPR002885">
    <property type="entry name" value="PPR_rpt"/>
</dbReference>
<dbReference type="PANTHER" id="PTHR47926">
    <property type="entry name" value="PENTATRICOPEPTIDE REPEAT-CONTAINING PROTEIN"/>
    <property type="match status" value="1"/>
</dbReference>
<dbReference type="Pfam" id="PF01535">
    <property type="entry name" value="PPR"/>
    <property type="match status" value="1"/>
</dbReference>
<evidence type="ECO:0000313" key="4">
    <source>
        <dbReference type="Proteomes" id="UP000823775"/>
    </source>
</evidence>
<evidence type="ECO:0008006" key="5">
    <source>
        <dbReference type="Google" id="ProtNLM"/>
    </source>
</evidence>